<evidence type="ECO:0000313" key="1">
    <source>
        <dbReference type="EMBL" id="DAD71204.1"/>
    </source>
</evidence>
<protein>
    <submittedName>
        <fullName evidence="1">Uncharacterized protein</fullName>
    </submittedName>
</protein>
<proteinExistence type="predicted"/>
<accession>A0A8S5LM91</accession>
<organism evidence="1">
    <name type="scientific">Siphoviridae sp. ctkyH28</name>
    <dbReference type="NCBI Taxonomy" id="2827585"/>
    <lineage>
        <taxon>Viruses</taxon>
        <taxon>Duplodnaviria</taxon>
        <taxon>Heunggongvirae</taxon>
        <taxon>Uroviricota</taxon>
        <taxon>Caudoviricetes</taxon>
    </lineage>
</organism>
<reference evidence="1" key="1">
    <citation type="journal article" date="2021" name="Proc. Natl. Acad. Sci. U.S.A.">
        <title>A Catalog of Tens of Thousands of Viruses from Human Metagenomes Reveals Hidden Associations with Chronic Diseases.</title>
        <authorList>
            <person name="Tisza M.J."/>
            <person name="Buck C.B."/>
        </authorList>
    </citation>
    <scope>NUCLEOTIDE SEQUENCE</scope>
    <source>
        <strain evidence="1">CtkyH28</strain>
    </source>
</reference>
<sequence length="111" mass="12937">MTCRYGMYYITCHGFQLYEIKEAYGFIVNEEIGFSKDENGFYVATDIETGMALNCYTIPRYSLIQAYKDVAKYCADNAERIAAWKSKTQALDIAYLIKMRRINDNDTEKVY</sequence>
<name>A0A8S5LM91_9CAUD</name>
<dbReference type="EMBL" id="BK015877">
    <property type="protein sequence ID" value="DAD71204.1"/>
    <property type="molecule type" value="Genomic_DNA"/>
</dbReference>